<dbReference type="Gene3D" id="3.40.640.10">
    <property type="entry name" value="Type I PLP-dependent aspartate aminotransferase-like (Major domain)"/>
    <property type="match status" value="1"/>
</dbReference>
<dbReference type="AlphaFoldDB" id="A0A8C7JKP8"/>
<feature type="compositionally biased region" description="Low complexity" evidence="4">
    <location>
        <begin position="270"/>
        <end position="281"/>
    </location>
</feature>
<dbReference type="PRINTS" id="PR00753">
    <property type="entry name" value="ACCSYNTHASE"/>
</dbReference>
<accession>A0A8C7JKP8</accession>
<feature type="region of interest" description="Disordered" evidence="4">
    <location>
        <begin position="210"/>
        <end position="240"/>
    </location>
</feature>
<protein>
    <submittedName>
        <fullName evidence="7">1-aminocyclopropane-1-carboxylate synthase-like protein 1</fullName>
    </submittedName>
</protein>
<dbReference type="GO" id="GO:0030170">
    <property type="term" value="F:pyridoxal phosphate binding"/>
    <property type="evidence" value="ECO:0007669"/>
    <property type="project" value="InterPro"/>
</dbReference>
<dbReference type="Pfam" id="PF00155">
    <property type="entry name" value="Aminotran_1_2"/>
    <property type="match status" value="1"/>
</dbReference>
<evidence type="ECO:0000256" key="3">
    <source>
        <dbReference type="SAM" id="Coils"/>
    </source>
</evidence>
<feature type="compositionally biased region" description="Polar residues" evidence="4">
    <location>
        <begin position="256"/>
        <end position="269"/>
    </location>
</feature>
<reference evidence="7" key="1">
    <citation type="submission" date="2025-08" db="UniProtKB">
        <authorList>
            <consortium name="Ensembl"/>
        </authorList>
    </citation>
    <scope>IDENTIFICATION</scope>
</reference>
<evidence type="ECO:0000259" key="6">
    <source>
        <dbReference type="Pfam" id="PF13837"/>
    </source>
</evidence>
<dbReference type="InterPro" id="IPR004839">
    <property type="entry name" value="Aminotransferase_I/II_large"/>
</dbReference>
<comment type="similarity">
    <text evidence="1">Belongs to the class-I pyridoxal-phosphate-dependent aminotransferase family.</text>
</comment>
<dbReference type="PANTHER" id="PTHR43795">
    <property type="entry name" value="BIFUNCTIONAL ASPARTATE AMINOTRANSFERASE AND GLUTAMATE/ASPARTATE-PREPHENATE AMINOTRANSFERASE-RELATED"/>
    <property type="match status" value="1"/>
</dbReference>
<dbReference type="GeneTree" id="ENSGT00940000164760"/>
<dbReference type="KEGG" id="oki:109867515"/>
<dbReference type="InterPro" id="IPR044822">
    <property type="entry name" value="Myb_DNA-bind_4"/>
</dbReference>
<dbReference type="InterPro" id="IPR015424">
    <property type="entry name" value="PyrdxlP-dep_Trfase"/>
</dbReference>
<reference evidence="7" key="2">
    <citation type="submission" date="2025-09" db="UniProtKB">
        <authorList>
            <consortium name="Ensembl"/>
        </authorList>
    </citation>
    <scope>IDENTIFICATION</scope>
</reference>
<feature type="compositionally biased region" description="Basic and acidic residues" evidence="4">
    <location>
        <begin position="943"/>
        <end position="954"/>
    </location>
</feature>
<dbReference type="InterPro" id="IPR015421">
    <property type="entry name" value="PyrdxlP-dep_Trfase_major"/>
</dbReference>
<dbReference type="Gene3D" id="1.10.10.60">
    <property type="entry name" value="Homeodomain-like"/>
    <property type="match status" value="1"/>
</dbReference>
<evidence type="ECO:0000259" key="5">
    <source>
        <dbReference type="Pfam" id="PF00155"/>
    </source>
</evidence>
<dbReference type="PROSITE" id="PS00105">
    <property type="entry name" value="AA_TRANSFER_CLASS_1"/>
    <property type="match status" value="1"/>
</dbReference>
<feature type="region of interest" description="Disordered" evidence="4">
    <location>
        <begin position="252"/>
        <end position="325"/>
    </location>
</feature>
<feature type="region of interest" description="Disordered" evidence="4">
    <location>
        <begin position="900"/>
        <end position="957"/>
    </location>
</feature>
<name>A0A8C7JKP8_ONCKI</name>
<dbReference type="CTD" id="84680"/>
<gene>
    <name evidence="7" type="primary">accs</name>
</gene>
<keyword evidence="2" id="KW-0663">Pyridoxal phosphate</keyword>
<evidence type="ECO:0000313" key="7">
    <source>
        <dbReference type="Ensembl" id="ENSOKIP00005089139.1"/>
    </source>
</evidence>
<feature type="compositionally biased region" description="Basic and acidic residues" evidence="4">
    <location>
        <begin position="283"/>
        <end position="295"/>
    </location>
</feature>
<evidence type="ECO:0000256" key="1">
    <source>
        <dbReference type="ARBA" id="ARBA00007441"/>
    </source>
</evidence>
<dbReference type="Ensembl" id="ENSOKIT00005095270.1">
    <property type="protein sequence ID" value="ENSOKIP00005089139.1"/>
    <property type="gene ID" value="ENSOKIG00005038672.1"/>
</dbReference>
<dbReference type="PANTHER" id="PTHR43795:SF17">
    <property type="entry name" value="1-AMINOCYCLOPROPANE-1-CARBOXYLATE SYNTHASE-LIKE PROTEIN 1"/>
    <property type="match status" value="1"/>
</dbReference>
<dbReference type="GO" id="GO:0008483">
    <property type="term" value="F:transaminase activity"/>
    <property type="evidence" value="ECO:0007669"/>
    <property type="project" value="TreeGrafter"/>
</dbReference>
<organism evidence="7 8">
    <name type="scientific">Oncorhynchus kisutch</name>
    <name type="common">Coho salmon</name>
    <name type="synonym">Salmo kisutch</name>
    <dbReference type="NCBI Taxonomy" id="8019"/>
    <lineage>
        <taxon>Eukaryota</taxon>
        <taxon>Metazoa</taxon>
        <taxon>Chordata</taxon>
        <taxon>Craniata</taxon>
        <taxon>Vertebrata</taxon>
        <taxon>Euteleostomi</taxon>
        <taxon>Actinopterygii</taxon>
        <taxon>Neopterygii</taxon>
        <taxon>Teleostei</taxon>
        <taxon>Protacanthopterygii</taxon>
        <taxon>Salmoniformes</taxon>
        <taxon>Salmonidae</taxon>
        <taxon>Salmoninae</taxon>
        <taxon>Oncorhynchus</taxon>
    </lineage>
</organism>
<proteinExistence type="inferred from homology"/>
<dbReference type="FunFam" id="1.10.10.60:FF:000032">
    <property type="entry name" value="Zinc finger and SCAN domain-containing 20"/>
    <property type="match status" value="1"/>
</dbReference>
<dbReference type="Pfam" id="PF13837">
    <property type="entry name" value="Myb_DNA-bind_4"/>
    <property type="match status" value="1"/>
</dbReference>
<feature type="compositionally biased region" description="Basic and acidic residues" evidence="4">
    <location>
        <begin position="912"/>
        <end position="930"/>
    </location>
</feature>
<feature type="domain" description="Aminotransferase class I/classII large" evidence="5">
    <location>
        <begin position="519"/>
        <end position="878"/>
    </location>
</feature>
<dbReference type="InterPro" id="IPR004838">
    <property type="entry name" value="NHTrfase_class1_PyrdxlP-BS"/>
</dbReference>
<evidence type="ECO:0000256" key="4">
    <source>
        <dbReference type="SAM" id="MobiDB-lite"/>
    </source>
</evidence>
<dbReference type="InterPro" id="IPR015422">
    <property type="entry name" value="PyrdxlP-dep_Trfase_small"/>
</dbReference>
<evidence type="ECO:0000256" key="2">
    <source>
        <dbReference type="ARBA" id="ARBA00022898"/>
    </source>
</evidence>
<dbReference type="CDD" id="cd00609">
    <property type="entry name" value="AAT_like"/>
    <property type="match status" value="1"/>
</dbReference>
<feature type="domain" description="Myb/SANT-like DNA-binding" evidence="6">
    <location>
        <begin position="49"/>
        <end position="136"/>
    </location>
</feature>
<keyword evidence="3" id="KW-0175">Coiled coil</keyword>
<keyword evidence="8" id="KW-1185">Reference proteome</keyword>
<evidence type="ECO:0000313" key="8">
    <source>
        <dbReference type="Proteomes" id="UP000694557"/>
    </source>
</evidence>
<dbReference type="InterPro" id="IPR050478">
    <property type="entry name" value="Ethylene_sulfur-biosynth"/>
</dbReference>
<feature type="compositionally biased region" description="Gly residues" evidence="4">
    <location>
        <begin position="312"/>
        <end position="325"/>
    </location>
</feature>
<dbReference type="Proteomes" id="UP000694557">
    <property type="component" value="Unassembled WGS sequence"/>
</dbReference>
<dbReference type="GO" id="GO:0006520">
    <property type="term" value="P:amino acid metabolic process"/>
    <property type="evidence" value="ECO:0007669"/>
    <property type="project" value="TreeGrafter"/>
</dbReference>
<sequence length="1025" mass="114347">MLGYHYFDWREKKTEFCFDFHRKYNSEDLSSVKVASRMDFRGRKYERGSNWSDPEVAELLQLWSDESVQLELESCLRNQHVFNRIADVLRENGIYRTGDQCREKIKKMKLEYRRIKDNHRMIRGGRSWKFYDVMDRVLTNRPAISYSSLGGAVIAHQVLQSPPSGADAYIHGLPGGAFGSTASGGFLFGHPPRLGELLEIKCEHAESEDGLLNSDAAPPELLYHTGSGDEHDTDGKSAGLDQEDQIEMARGERTTSARFSPSGFSDQNQAGSSGTGASIAGPDGRDTGNQRDPEGSRPAAPVRQRKRRRAGRGAGGGGGGGCGGRGPLDEALVSFLSWQRSAEERLISLEEARLEREAQAEERREQKEERRAEQERQHELRLFSMFTGALAAVRQTAPTAPPFAPTFSTDSTVPSATSGHTAILNALSAPATSSVPFGCPAPTTEPPPPSIPAHCPTKPESILATLSGAETPGHSVYLSRRGNSIRQHQGILQEGYTQYHADKYQHTDNPNGIINMGTSENKLCYDLLHKRMTQPDMLHIDPALLQYPDWKGHRFLREEVSRFLSHYCGSPRPLRADNVVVMNGCGSLFSSIAAVLCDPEDAILIPTPFYGVITEDVHLYSGVRLFHVHLDCEPSGSGSRPFHLTVDKLEEAMRKAISEGLNVRAVVLVNPHNPLADVYSPQEMTGFLEFAKRHKLHAIVDEVYMLTVFEDTVTFHSVLSMDSLPDPQRTHVMWGMSKDFAMAGMRVGTVYSDNRDLVEALDKLGMFHGVPGPIQHQMAILLQDKDWINGKFLPENRLRMQAAHRYMTGELQSLGVPYLHRPAGFYIWADLRKYLYEPSFVEELSLWRCFLRHKVVLSCGQAFHCSTPGWFRIVFTDRQQHLTLGMQRIRRALEEIDGATSTLDTGTTNEATEEKGTEKTTKGDTTDTHKPLAVKSTSLSKNRSSEEPEEKDNNIPDAIPLVSEDFILLDCQTSHPAESLDSLIGALRQQIHTSDWLEKNTPELSAGEDPELLDVFKDLLDRARK</sequence>
<dbReference type="Gene3D" id="3.90.1150.10">
    <property type="entry name" value="Aspartate Aminotransferase, domain 1"/>
    <property type="match status" value="1"/>
</dbReference>
<feature type="coiled-coil region" evidence="3">
    <location>
        <begin position="349"/>
        <end position="378"/>
    </location>
</feature>
<dbReference type="SUPFAM" id="SSF53383">
    <property type="entry name" value="PLP-dependent transferases"/>
    <property type="match status" value="1"/>
</dbReference>